<name>A0A1W2A4T9_9FIRM</name>
<dbReference type="PROSITE" id="PS51186">
    <property type="entry name" value="GNAT"/>
    <property type="match status" value="1"/>
</dbReference>
<dbReference type="InterPro" id="IPR016181">
    <property type="entry name" value="Acyl_CoA_acyltransferase"/>
</dbReference>
<evidence type="ECO:0000313" key="3">
    <source>
        <dbReference type="Proteomes" id="UP000192790"/>
    </source>
</evidence>
<dbReference type="CDD" id="cd04301">
    <property type="entry name" value="NAT_SF"/>
    <property type="match status" value="1"/>
</dbReference>
<keyword evidence="3" id="KW-1185">Reference proteome</keyword>
<evidence type="ECO:0000259" key="1">
    <source>
        <dbReference type="PROSITE" id="PS51186"/>
    </source>
</evidence>
<protein>
    <submittedName>
        <fullName evidence="2">Acetyltransferase (GNAT) domain-containing protein</fullName>
    </submittedName>
</protein>
<dbReference type="EMBL" id="FWXW01000003">
    <property type="protein sequence ID" value="SMC55739.1"/>
    <property type="molecule type" value="Genomic_DNA"/>
</dbReference>
<dbReference type="AlphaFoldDB" id="A0A1W2A4T9"/>
<organism evidence="2 3">
    <name type="scientific">Papillibacter cinnamivorans DSM 12816</name>
    <dbReference type="NCBI Taxonomy" id="1122930"/>
    <lineage>
        <taxon>Bacteria</taxon>
        <taxon>Bacillati</taxon>
        <taxon>Bacillota</taxon>
        <taxon>Clostridia</taxon>
        <taxon>Eubacteriales</taxon>
        <taxon>Oscillospiraceae</taxon>
        <taxon>Papillibacter</taxon>
    </lineage>
</organism>
<feature type="domain" description="N-acetyltransferase" evidence="1">
    <location>
        <begin position="2"/>
        <end position="145"/>
    </location>
</feature>
<dbReference type="Proteomes" id="UP000192790">
    <property type="component" value="Unassembled WGS sequence"/>
</dbReference>
<keyword evidence="2" id="KW-0808">Transferase</keyword>
<dbReference type="STRING" id="1122930.SAMN02745168_1493"/>
<dbReference type="Pfam" id="PF13527">
    <property type="entry name" value="Acetyltransf_9"/>
    <property type="match status" value="1"/>
</dbReference>
<dbReference type="OrthoDB" id="1986015at2"/>
<dbReference type="Gene3D" id="3.40.630.30">
    <property type="match status" value="1"/>
</dbReference>
<dbReference type="RefSeq" id="WP_084234099.1">
    <property type="nucleotide sequence ID" value="NZ_FWXW01000003.1"/>
</dbReference>
<gene>
    <name evidence="2" type="ORF">SAMN02745168_1493</name>
</gene>
<proteinExistence type="predicted"/>
<dbReference type="GO" id="GO:0016747">
    <property type="term" value="F:acyltransferase activity, transferring groups other than amino-acyl groups"/>
    <property type="evidence" value="ECO:0007669"/>
    <property type="project" value="InterPro"/>
</dbReference>
<sequence length="290" mass="32360">MTEIRLARFGDVTAQKQIWRERFHDPWSYIHSYYKERYRRDETLLLLEDGVLAAMLTLMPMGLVSAGGKTAPTLYLYAIASADRVKGRGLGTVLLEEAGSRAARLGVDNIILVPAERSLHDYFGSHGYEEKFSHRELRFERPPVRRPVGRLAPAGAEEYDALRERLLAGSLHVRCGSDGALFQKGLSRRSGADLYRLDLDGFTGCAAAERGPGKLVTVKELLLPDALLEKGLNLIARELPAAGYRVRVPAGCGKESDGRDIEFGMIWRYFPEDKKWETFSGSGYLGFGFD</sequence>
<dbReference type="SUPFAM" id="SSF55729">
    <property type="entry name" value="Acyl-CoA N-acyltransferases (Nat)"/>
    <property type="match status" value="1"/>
</dbReference>
<dbReference type="InterPro" id="IPR000182">
    <property type="entry name" value="GNAT_dom"/>
</dbReference>
<accession>A0A1W2A4T9</accession>
<evidence type="ECO:0000313" key="2">
    <source>
        <dbReference type="EMBL" id="SMC55739.1"/>
    </source>
</evidence>
<reference evidence="2 3" key="1">
    <citation type="submission" date="2017-04" db="EMBL/GenBank/DDBJ databases">
        <authorList>
            <person name="Afonso C.L."/>
            <person name="Miller P.J."/>
            <person name="Scott M.A."/>
            <person name="Spackman E."/>
            <person name="Goraichik I."/>
            <person name="Dimitrov K.M."/>
            <person name="Suarez D.L."/>
            <person name="Swayne D.E."/>
        </authorList>
    </citation>
    <scope>NUCLEOTIDE SEQUENCE [LARGE SCALE GENOMIC DNA]</scope>
    <source>
        <strain evidence="2 3">DSM 12816</strain>
    </source>
</reference>